<dbReference type="RefSeq" id="WP_041984751.1">
    <property type="nucleotide sequence ID" value="NZ_BQMG01000023.1"/>
</dbReference>
<evidence type="ECO:0000313" key="6">
    <source>
        <dbReference type="Proteomes" id="UP000044026"/>
    </source>
</evidence>
<evidence type="ECO:0000313" key="4">
    <source>
        <dbReference type="EMBL" id="CEN47197.1"/>
    </source>
</evidence>
<dbReference type="EMBL" id="CP022388">
    <property type="protein sequence ID" value="ATA92703.1"/>
    <property type="molecule type" value="Genomic_DNA"/>
</dbReference>
<evidence type="ECO:0000256" key="1">
    <source>
        <dbReference type="SAM" id="SignalP"/>
    </source>
</evidence>
<dbReference type="Proteomes" id="UP000039370">
    <property type="component" value="Unassembled WGS sequence"/>
</dbReference>
<accession>A0A0B7IB33</accession>
<evidence type="ECO:0000313" key="2">
    <source>
        <dbReference type="EMBL" id="ATA92703.1"/>
    </source>
</evidence>
<dbReference type="AlphaFoldDB" id="A0A0B7IB33"/>
<sequence>MKNKLSVVFFLFSMGLFAQVRKEVENGIFVTFPNKPEYTTVEGYRSYISKTENVIFMVQIVDLPQRAEYMIAEQKFSETDKKMVADSFLNNFVKGAMASTRSKVQVQEIKKGKFYGRKMEYRAVNPATGDVSGRAKLALFIRGRVIAFECVLVNDSPRAVAEKDSFIDSVTAK</sequence>
<dbReference type="EMBL" id="CDOE01000071">
    <property type="protein sequence ID" value="CEN38326.1"/>
    <property type="molecule type" value="Genomic_DNA"/>
</dbReference>
<gene>
    <name evidence="4" type="ORF">CCAN11_1340001</name>
    <name evidence="3" type="ORF">CCAN12_730022</name>
    <name evidence="2" type="ORF">CGC56_00870</name>
</gene>
<feature type="chain" id="PRO_5015034907" evidence="1">
    <location>
        <begin position="19"/>
        <end position="173"/>
    </location>
</feature>
<organism evidence="4 5">
    <name type="scientific">Capnocytophaga canimorsus</name>
    <dbReference type="NCBI Taxonomy" id="28188"/>
    <lineage>
        <taxon>Bacteria</taxon>
        <taxon>Pseudomonadati</taxon>
        <taxon>Bacteroidota</taxon>
        <taxon>Flavobacteriia</taxon>
        <taxon>Flavobacteriales</taxon>
        <taxon>Flavobacteriaceae</taxon>
        <taxon>Capnocytophaga</taxon>
    </lineage>
</organism>
<dbReference type="Proteomes" id="UP000044026">
    <property type="component" value="Unassembled WGS sequence"/>
</dbReference>
<evidence type="ECO:0000313" key="5">
    <source>
        <dbReference type="Proteomes" id="UP000039370"/>
    </source>
</evidence>
<reference evidence="2" key="2">
    <citation type="journal article" date="2017" name="Genome Announc.">
        <title>Twelve Complete Reference Genomes of Clinical Isolates in the Capnocytophaga Genus.</title>
        <authorList>
            <person name="Villarma A."/>
            <person name="Gulvik C.A."/>
            <person name="Rowe L.A."/>
            <person name="Sheth M."/>
            <person name="Juieng P."/>
            <person name="Nicholson A.C."/>
            <person name="Loparev V.N."/>
            <person name="McQuiston J.R."/>
        </authorList>
    </citation>
    <scope>NUCLEOTIDE SEQUENCE</scope>
    <source>
        <strain evidence="2">H5594</strain>
    </source>
</reference>
<dbReference type="Proteomes" id="UP000243136">
    <property type="component" value="Chromosome"/>
</dbReference>
<proteinExistence type="predicted"/>
<reference evidence="7" key="3">
    <citation type="submission" date="2017-06" db="EMBL/GenBank/DDBJ databases">
        <title>Capnocytophaga spp. assemblies.</title>
        <authorList>
            <person name="Gulvik C.A."/>
        </authorList>
    </citation>
    <scope>NUCLEOTIDE SEQUENCE [LARGE SCALE GENOMIC DNA]</scope>
    <source>
        <strain evidence="7">H5594</strain>
    </source>
</reference>
<evidence type="ECO:0000313" key="7">
    <source>
        <dbReference type="Proteomes" id="UP000243136"/>
    </source>
</evidence>
<dbReference type="GeneID" id="69579541"/>
<keyword evidence="1" id="KW-0732">Signal</keyword>
<name>A0A0B7IB33_9FLAO</name>
<protein>
    <submittedName>
        <fullName evidence="4">Uncharacterized protein</fullName>
    </submittedName>
</protein>
<evidence type="ECO:0000313" key="3">
    <source>
        <dbReference type="EMBL" id="CEN38326.1"/>
    </source>
</evidence>
<reference evidence="5 6" key="1">
    <citation type="submission" date="2015-01" db="EMBL/GenBank/DDBJ databases">
        <authorList>
            <person name="MANFREDI Pablo"/>
        </authorList>
    </citation>
    <scope>NUCLEOTIDE SEQUENCE [LARGE SCALE GENOMIC DNA]</scope>
    <source>
        <strain evidence="4 5">Cc11</strain>
        <strain evidence="3 6">Cc12</strain>
    </source>
</reference>
<feature type="signal peptide" evidence="1">
    <location>
        <begin position="1"/>
        <end position="18"/>
    </location>
</feature>
<dbReference type="EMBL" id="CDOK01000040">
    <property type="protein sequence ID" value="CEN47197.1"/>
    <property type="molecule type" value="Genomic_DNA"/>
</dbReference>